<dbReference type="InterPro" id="IPR004843">
    <property type="entry name" value="Calcineurin-like_PHP"/>
</dbReference>
<reference evidence="2 3" key="1">
    <citation type="submission" date="2014-02" db="EMBL/GenBank/DDBJ databases">
        <authorList>
            <person name="Sears C."/>
            <person name="Carroll K."/>
            <person name="Sack B.R."/>
            <person name="Qadri F."/>
            <person name="Myers L.L."/>
            <person name="Chung G.-T."/>
            <person name="Escheverria P."/>
            <person name="Fraser C.M."/>
            <person name="Sadzewicz L."/>
            <person name="Shefchek K.A."/>
            <person name="Tallon L."/>
            <person name="Das S.P."/>
            <person name="Daugherty S."/>
            <person name="Mongodin E.F."/>
        </authorList>
    </citation>
    <scope>NUCLEOTIDE SEQUENCE [LARGE SCALE GENOMIC DNA]</scope>
    <source>
        <strain evidence="3">3998T(B)3</strain>
    </source>
</reference>
<dbReference type="PROSITE" id="PS51257">
    <property type="entry name" value="PROKAR_LIPOPROTEIN"/>
    <property type="match status" value="1"/>
</dbReference>
<dbReference type="Gene3D" id="3.60.21.10">
    <property type="match status" value="1"/>
</dbReference>
<dbReference type="SUPFAM" id="SSF56300">
    <property type="entry name" value="Metallo-dependent phosphatases"/>
    <property type="match status" value="1"/>
</dbReference>
<dbReference type="Proteomes" id="UP000020773">
    <property type="component" value="Unassembled WGS sequence"/>
</dbReference>
<dbReference type="GO" id="GO:0016787">
    <property type="term" value="F:hydrolase activity"/>
    <property type="evidence" value="ECO:0007669"/>
    <property type="project" value="InterPro"/>
</dbReference>
<proteinExistence type="predicted"/>
<dbReference type="PATRIC" id="fig|1339316.3.peg.2525"/>
<protein>
    <submittedName>
        <fullName evidence="2">Calcineurin-like phosphoesterase family protein</fullName>
    </submittedName>
</protein>
<organism evidence="2 3">
    <name type="scientific">Bacteroides fragilis str. 3998T(B)3</name>
    <dbReference type="NCBI Taxonomy" id="1339316"/>
    <lineage>
        <taxon>Bacteria</taxon>
        <taxon>Pseudomonadati</taxon>
        <taxon>Bacteroidota</taxon>
        <taxon>Bacteroidia</taxon>
        <taxon>Bacteroidales</taxon>
        <taxon>Bacteroidaceae</taxon>
        <taxon>Bacteroides</taxon>
    </lineage>
</organism>
<evidence type="ECO:0000313" key="2">
    <source>
        <dbReference type="EMBL" id="EXY90659.1"/>
    </source>
</evidence>
<name>A0A015U1V6_BACFG</name>
<feature type="domain" description="Calcineurin-like phosphoesterase" evidence="1">
    <location>
        <begin position="56"/>
        <end position="227"/>
    </location>
</feature>
<evidence type="ECO:0000313" key="3">
    <source>
        <dbReference type="Proteomes" id="UP000020773"/>
    </source>
</evidence>
<dbReference type="InterPro" id="IPR051918">
    <property type="entry name" value="STPP_CPPED1"/>
</dbReference>
<dbReference type="Pfam" id="PF00149">
    <property type="entry name" value="Metallophos"/>
    <property type="match status" value="1"/>
</dbReference>
<dbReference type="PANTHER" id="PTHR43143:SF1">
    <property type="entry name" value="SERINE_THREONINE-PROTEIN PHOSPHATASE CPPED1"/>
    <property type="match status" value="1"/>
</dbReference>
<sequence length="269" mass="30956">MRQIKGITAIFLCCLLVAGCDLIDYHPYDVDIKGERDINAKNIQKIEAKCLGKSTIRFIAMGDSQRWYDETVDFVNAVNKRDDIDFVVHGGDFSDFGLTDEFLWQRDIMNKLKVPYVGLIGNHDCLGTGEDAFRQIFGDTNFSFIAGGVKFVCLNTNAMEYDYSEPIPDFDYIERQLTERADEFNKTVFCMHARPLCDQFNNNVAKVFQMYVRQFPGLQFCTVAHEHRISASDVFDDGVMYYGSNCMKNRSYLVFTIKPDGYDYEVVEF</sequence>
<dbReference type="PANTHER" id="PTHR43143">
    <property type="entry name" value="METALLOPHOSPHOESTERASE, CALCINEURIN SUPERFAMILY"/>
    <property type="match status" value="1"/>
</dbReference>
<dbReference type="EMBL" id="JGDB01000141">
    <property type="protein sequence ID" value="EXY90659.1"/>
    <property type="molecule type" value="Genomic_DNA"/>
</dbReference>
<dbReference type="RefSeq" id="WP_005787439.1">
    <property type="nucleotide sequence ID" value="NZ_JGDB01000141.1"/>
</dbReference>
<evidence type="ECO:0000259" key="1">
    <source>
        <dbReference type="Pfam" id="PF00149"/>
    </source>
</evidence>
<dbReference type="InterPro" id="IPR029052">
    <property type="entry name" value="Metallo-depent_PP-like"/>
</dbReference>
<gene>
    <name evidence="2" type="ORF">M125_2636</name>
</gene>
<dbReference type="AlphaFoldDB" id="A0A015U1V6"/>
<comment type="caution">
    <text evidence="2">The sequence shown here is derived from an EMBL/GenBank/DDBJ whole genome shotgun (WGS) entry which is preliminary data.</text>
</comment>
<accession>A0A015U1V6</accession>